<evidence type="ECO:0000256" key="3">
    <source>
        <dbReference type="PROSITE-ProRule" id="PRU00182"/>
    </source>
</evidence>
<gene>
    <name evidence="5" type="ORF">Pmar_PMAR018462</name>
</gene>
<dbReference type="InterPro" id="IPR020094">
    <property type="entry name" value="TruA/RsuA/RluB/E/F_N"/>
</dbReference>
<dbReference type="FunCoup" id="C5KZW3">
    <property type="interactions" value="8"/>
</dbReference>
<keyword evidence="2" id="KW-0413">Isomerase</keyword>
<dbReference type="GO" id="GO:0009982">
    <property type="term" value="F:pseudouridine synthase activity"/>
    <property type="evidence" value="ECO:0007669"/>
    <property type="project" value="InterPro"/>
</dbReference>
<dbReference type="OrthoDB" id="440619at2759"/>
<dbReference type="RefSeq" id="XP_002778026.1">
    <property type="nucleotide sequence ID" value="XM_002777980.1"/>
</dbReference>
<evidence type="ECO:0000256" key="1">
    <source>
        <dbReference type="ARBA" id="ARBA00008348"/>
    </source>
</evidence>
<dbReference type="Gene3D" id="3.30.70.1560">
    <property type="entry name" value="Alpha-L RNA-binding motif"/>
    <property type="match status" value="1"/>
</dbReference>
<dbReference type="InterPro" id="IPR000748">
    <property type="entry name" value="PsdUridine_synth_RsuA/RluB/E/F"/>
</dbReference>
<reference evidence="5 6" key="1">
    <citation type="submission" date="2008-07" db="EMBL/GenBank/DDBJ databases">
        <authorList>
            <person name="El-Sayed N."/>
            <person name="Caler E."/>
            <person name="Inman J."/>
            <person name="Amedeo P."/>
            <person name="Hass B."/>
            <person name="Wortman J."/>
        </authorList>
    </citation>
    <scope>NUCLEOTIDE SEQUENCE [LARGE SCALE GENOMIC DNA]</scope>
    <source>
        <strain evidence="6">ATCC 50983 / TXsc</strain>
    </source>
</reference>
<dbReference type="AlphaFoldDB" id="C5KZW3"/>
<dbReference type="InterPro" id="IPR020103">
    <property type="entry name" value="PsdUridine_synth_cat_dom_sf"/>
</dbReference>
<protein>
    <submittedName>
        <fullName evidence="5">Pseudouridine synthase, putative</fullName>
    </submittedName>
</protein>
<evidence type="ECO:0000259" key="4">
    <source>
        <dbReference type="Pfam" id="PF00849"/>
    </source>
</evidence>
<dbReference type="InterPro" id="IPR018496">
    <property type="entry name" value="PsdUridine_synth_RsuA/RluB_CS"/>
</dbReference>
<dbReference type="PANTHER" id="PTHR47683">
    <property type="entry name" value="PSEUDOURIDINE SYNTHASE FAMILY PROTEIN-RELATED"/>
    <property type="match status" value="1"/>
</dbReference>
<evidence type="ECO:0000256" key="2">
    <source>
        <dbReference type="ARBA" id="ARBA00023235"/>
    </source>
</evidence>
<keyword evidence="3" id="KW-0694">RNA-binding</keyword>
<dbReference type="PROSITE" id="PS01149">
    <property type="entry name" value="PSI_RSU"/>
    <property type="match status" value="1"/>
</dbReference>
<dbReference type="PANTHER" id="PTHR47683:SF2">
    <property type="entry name" value="RNA-BINDING S4 DOMAIN-CONTAINING PROTEIN"/>
    <property type="match status" value="1"/>
</dbReference>
<name>C5KZW3_PERM5</name>
<dbReference type="GO" id="GO:0006364">
    <property type="term" value="P:rRNA processing"/>
    <property type="evidence" value="ECO:0007669"/>
    <property type="project" value="UniProtKB-ARBA"/>
</dbReference>
<dbReference type="CDD" id="cd02870">
    <property type="entry name" value="PseudoU_synth_RsuA_like"/>
    <property type="match status" value="1"/>
</dbReference>
<dbReference type="OMA" id="EWINNGW"/>
<accession>C5KZW3</accession>
<evidence type="ECO:0000313" key="6">
    <source>
        <dbReference type="Proteomes" id="UP000007800"/>
    </source>
</evidence>
<dbReference type="InterPro" id="IPR006145">
    <property type="entry name" value="PsdUridine_synth_RsuA/RluA"/>
</dbReference>
<proteinExistence type="inferred from homology"/>
<dbReference type="Pfam" id="PF00849">
    <property type="entry name" value="PseudoU_synth_2"/>
    <property type="match status" value="1"/>
</dbReference>
<dbReference type="GO" id="GO:0003723">
    <property type="term" value="F:RNA binding"/>
    <property type="evidence" value="ECO:0007669"/>
    <property type="project" value="UniProtKB-KW"/>
</dbReference>
<dbReference type="Gene3D" id="3.30.70.580">
    <property type="entry name" value="Pseudouridine synthase I, catalytic domain, N-terminal subdomain"/>
    <property type="match status" value="1"/>
</dbReference>
<dbReference type="GeneID" id="9052760"/>
<dbReference type="Gene3D" id="3.10.290.10">
    <property type="entry name" value="RNA-binding S4 domain"/>
    <property type="match status" value="1"/>
</dbReference>
<dbReference type="GO" id="GO:0001522">
    <property type="term" value="P:pseudouridine synthesis"/>
    <property type="evidence" value="ECO:0007669"/>
    <property type="project" value="InterPro"/>
</dbReference>
<feature type="domain" description="Pseudouridine synthase RsuA/RluA-like" evidence="4">
    <location>
        <begin position="53"/>
        <end position="198"/>
    </location>
</feature>
<sequence length="267" mass="29341">MGIPSGTEAGRLIERGRISINGRPIVQNRWVDVRKDSILVNGTPLEATCRLTLLMHKPAGYVVSRDDPLNRDTVFQLLPDPSVYIGASGRLDKDTTGLLLLTNDTYLQSSLVDPVYKVPKVYRVVVKGAALNGAQLMALRSGVSLEDGPTLPALVEPLDVNGDPLPLEMSEYDRYKCKQLNITLWEGRNRQVRRMVEAVGSTVRDLCRIQLGPFSLHAAGVPNPGDVRQLTIDEVETLKTYINSQAMRTKRFRKVGIGSSEISSSGS</sequence>
<dbReference type="InterPro" id="IPR042092">
    <property type="entry name" value="PsdUridine_s_RsuA/RluB/E/F_cat"/>
</dbReference>
<keyword evidence="6" id="KW-1185">Reference proteome</keyword>
<dbReference type="NCBIfam" id="TIGR00093">
    <property type="entry name" value="pseudouridine synthase"/>
    <property type="match status" value="1"/>
</dbReference>
<dbReference type="SUPFAM" id="SSF55120">
    <property type="entry name" value="Pseudouridine synthase"/>
    <property type="match status" value="1"/>
</dbReference>
<dbReference type="Proteomes" id="UP000007800">
    <property type="component" value="Unassembled WGS sequence"/>
</dbReference>
<dbReference type="InParanoid" id="C5KZW3"/>
<evidence type="ECO:0000313" key="5">
    <source>
        <dbReference type="EMBL" id="EER09821.1"/>
    </source>
</evidence>
<dbReference type="EMBL" id="GG677981">
    <property type="protein sequence ID" value="EER09821.1"/>
    <property type="molecule type" value="Genomic_DNA"/>
</dbReference>
<dbReference type="InterPro" id="IPR036986">
    <property type="entry name" value="S4_RNA-bd_sf"/>
</dbReference>
<dbReference type="PROSITE" id="PS50889">
    <property type="entry name" value="S4"/>
    <property type="match status" value="1"/>
</dbReference>
<dbReference type="InterPro" id="IPR050343">
    <property type="entry name" value="RsuA_PseudoU_synthase"/>
</dbReference>
<organism evidence="6">
    <name type="scientific">Perkinsus marinus (strain ATCC 50983 / TXsc)</name>
    <dbReference type="NCBI Taxonomy" id="423536"/>
    <lineage>
        <taxon>Eukaryota</taxon>
        <taxon>Sar</taxon>
        <taxon>Alveolata</taxon>
        <taxon>Perkinsozoa</taxon>
        <taxon>Perkinsea</taxon>
        <taxon>Perkinsida</taxon>
        <taxon>Perkinsidae</taxon>
        <taxon>Perkinsus</taxon>
    </lineage>
</organism>
<comment type="similarity">
    <text evidence="1">Belongs to the pseudouridine synthase RsuA family.</text>
</comment>